<dbReference type="InterPro" id="IPR027417">
    <property type="entry name" value="P-loop_NTPase"/>
</dbReference>
<dbReference type="Pfam" id="PF00350">
    <property type="entry name" value="Dynamin_N"/>
    <property type="match status" value="1"/>
</dbReference>
<evidence type="ECO:0000256" key="4">
    <source>
        <dbReference type="ARBA" id="ARBA00023134"/>
    </source>
</evidence>
<evidence type="ECO:0000256" key="2">
    <source>
        <dbReference type="ARBA" id="ARBA00022741"/>
    </source>
</evidence>
<organism evidence="8 9">
    <name type="scientific">Campylobacter mucosalis CCUG 21559</name>
    <dbReference type="NCBI Taxonomy" id="1032067"/>
    <lineage>
        <taxon>Bacteria</taxon>
        <taxon>Pseudomonadati</taxon>
        <taxon>Campylobacterota</taxon>
        <taxon>Epsilonproteobacteria</taxon>
        <taxon>Campylobacterales</taxon>
        <taxon>Campylobacteraceae</taxon>
        <taxon>Campylobacter</taxon>
    </lineage>
</organism>
<comment type="subcellular location">
    <subcellularLocation>
        <location evidence="1">Membrane</location>
    </subcellularLocation>
</comment>
<dbReference type="PANTHER" id="PTHR10465:SF0">
    <property type="entry name" value="SARCALUMENIN"/>
    <property type="match status" value="1"/>
</dbReference>
<dbReference type="InterPro" id="IPR045063">
    <property type="entry name" value="Dynamin_N"/>
</dbReference>
<dbReference type="PANTHER" id="PTHR10465">
    <property type="entry name" value="TRANSMEMBRANE GTPASE FZO1"/>
    <property type="match status" value="1"/>
</dbReference>
<sequence>MNKFLSEIWDEPKLFLDTKTTIITDEQLLAIIMATNIKNYDRFIALNEFRDILYKLNLRADLFSVQTAQVGTINAIKQSKISKTTLLKSLKLINENNIITASELENLENFINSLEQTELKTEQINAKKHYFQERSKMLDELYLRLLSICDEQNKTRLYAQKQKLDELKFNVAVTGVINAGKSTMLNALLNKQILGTSNVPETTNLTLLKYSHTPFAKINFWSNAELKELGIDAQTNEQSSKEIEIAELKNYTSATSDTSKIVKSVELYEDLEILKDGVCIVDTPGIDDAVFLREQVVSDFMSECDLMIHLMNVSQSSTQKDFEFILHSFLNNHIVKLAIVLTHSDLLTPNELNDVISYTQKSIKNRLNSIKDIDIFAISAKEYFKNPQNGGVGELKEYLYKTLFGDDSKKAHLAIDAYKKELLSVCKNLLEQKNSQVLALSGSNLEINEKISSLKNEQNELLKLIDDITKQSQDELKQIDANAIDTSFKLSLALLSSNIKDRLLNEIEYHKKQGKKPNDISYIVKTALNDGILNIARVKRNEILSAINGCKERLLLKFKELEIKSEDEIFNIGEYLKSVGINFNYEQVCRDINDSISKDTKTLEQSIQGYLEQFLSDEKLGKFTSLILNLEKDKFTDLINEKLTQKLNELKQSEQTLNQKNLALNQTNEQIRSNLKSLTDEICELKSILMELENA</sequence>
<evidence type="ECO:0000256" key="5">
    <source>
        <dbReference type="ARBA" id="ARBA00023136"/>
    </source>
</evidence>
<feature type="domain" description="Dynamin N-terminal" evidence="7">
    <location>
        <begin position="171"/>
        <end position="340"/>
    </location>
</feature>
<keyword evidence="2" id="KW-0547">Nucleotide-binding</keyword>
<dbReference type="EMBL" id="CP012542">
    <property type="protein sequence ID" value="QCD44591.1"/>
    <property type="molecule type" value="Genomic_DNA"/>
</dbReference>
<dbReference type="Proteomes" id="UP000503264">
    <property type="component" value="Chromosome"/>
</dbReference>
<evidence type="ECO:0000256" key="6">
    <source>
        <dbReference type="SAM" id="Coils"/>
    </source>
</evidence>
<dbReference type="RefSeq" id="WP_171993669.1">
    <property type="nucleotide sequence ID" value="NZ_CP012542.1"/>
</dbReference>
<dbReference type="AlphaFoldDB" id="A0A6G5QG13"/>
<dbReference type="GO" id="GO:0008053">
    <property type="term" value="P:mitochondrial fusion"/>
    <property type="evidence" value="ECO:0007669"/>
    <property type="project" value="TreeGrafter"/>
</dbReference>
<evidence type="ECO:0000313" key="9">
    <source>
        <dbReference type="Proteomes" id="UP000503264"/>
    </source>
</evidence>
<dbReference type="Gene3D" id="3.40.50.300">
    <property type="entry name" value="P-loop containing nucleotide triphosphate hydrolases"/>
    <property type="match status" value="1"/>
</dbReference>
<evidence type="ECO:0000256" key="3">
    <source>
        <dbReference type="ARBA" id="ARBA00022801"/>
    </source>
</evidence>
<keyword evidence="5" id="KW-0472">Membrane</keyword>
<dbReference type="GO" id="GO:0016020">
    <property type="term" value="C:membrane"/>
    <property type="evidence" value="ECO:0007669"/>
    <property type="project" value="UniProtKB-SubCell"/>
</dbReference>
<proteinExistence type="predicted"/>
<dbReference type="InterPro" id="IPR027094">
    <property type="entry name" value="Mitofusin_fam"/>
</dbReference>
<reference evidence="8 9" key="1">
    <citation type="submission" date="2016-07" db="EMBL/GenBank/DDBJ databases">
        <title>Comparative genomics of the Campylobacter concisus group.</title>
        <authorList>
            <person name="Miller W.G."/>
            <person name="Yee E."/>
            <person name="Chapman M.H."/>
            <person name="Huynh S."/>
            <person name="Bono J.L."/>
            <person name="On S.L.W."/>
            <person name="StLeger J."/>
            <person name="Foster G."/>
            <person name="Parker C.T."/>
        </authorList>
    </citation>
    <scope>NUCLEOTIDE SEQUENCE [LARGE SCALE GENOMIC DNA]</scope>
    <source>
        <strain evidence="8 9">CCUG 21559</strain>
    </source>
</reference>
<dbReference type="CDD" id="cd09912">
    <property type="entry name" value="DLP_2"/>
    <property type="match status" value="1"/>
</dbReference>
<evidence type="ECO:0000313" key="8">
    <source>
        <dbReference type="EMBL" id="QCD44591.1"/>
    </source>
</evidence>
<keyword evidence="6" id="KW-0175">Coiled coil</keyword>
<dbReference type="SUPFAM" id="SSF52540">
    <property type="entry name" value="P-loop containing nucleoside triphosphate hydrolases"/>
    <property type="match status" value="1"/>
</dbReference>
<feature type="coiled-coil region" evidence="6">
    <location>
        <begin position="444"/>
        <end position="474"/>
    </location>
</feature>
<keyword evidence="3" id="KW-0378">Hydrolase</keyword>
<keyword evidence="9" id="KW-1185">Reference proteome</keyword>
<protein>
    <submittedName>
        <fullName evidence="8">GTP-binding protein (Dynamin domain)</fullName>
    </submittedName>
</protein>
<evidence type="ECO:0000256" key="1">
    <source>
        <dbReference type="ARBA" id="ARBA00004370"/>
    </source>
</evidence>
<keyword evidence="4" id="KW-0342">GTP-binding</keyword>
<accession>A0A6G5QG13</accession>
<feature type="coiled-coil region" evidence="6">
    <location>
        <begin position="640"/>
        <end position="681"/>
    </location>
</feature>
<name>A0A6G5QG13_9BACT</name>
<evidence type="ECO:0000259" key="7">
    <source>
        <dbReference type="Pfam" id="PF00350"/>
    </source>
</evidence>
<gene>
    <name evidence="8" type="ORF">CMUC_0794</name>
</gene>
<dbReference type="GO" id="GO:0003924">
    <property type="term" value="F:GTPase activity"/>
    <property type="evidence" value="ECO:0007669"/>
    <property type="project" value="InterPro"/>
</dbReference>
<dbReference type="GO" id="GO:0005525">
    <property type="term" value="F:GTP binding"/>
    <property type="evidence" value="ECO:0007669"/>
    <property type="project" value="UniProtKB-KW"/>
</dbReference>